<comment type="function">
    <text evidence="6 7">Catalyzes a reversible aldol reaction between acetaldehyde and D-glyceraldehyde 3-phosphate to generate 2-deoxy-D-ribose 5-phosphate.</text>
</comment>
<feature type="active site" description="Schiff-base intermediate with acetaldehyde" evidence="7">
    <location>
        <position position="151"/>
    </location>
</feature>
<dbReference type="NCBIfam" id="TIGR00126">
    <property type="entry name" value="deoC"/>
    <property type="match status" value="1"/>
</dbReference>
<evidence type="ECO:0000256" key="3">
    <source>
        <dbReference type="ARBA" id="ARBA00023239"/>
    </source>
</evidence>
<evidence type="ECO:0000256" key="6">
    <source>
        <dbReference type="ARBA" id="ARBA00056337"/>
    </source>
</evidence>
<dbReference type="EMBL" id="CP001739">
    <property type="protein sequence ID" value="ACZ08648.1"/>
    <property type="molecule type" value="Genomic_DNA"/>
</dbReference>
<reference evidence="9" key="1">
    <citation type="submission" date="2009-09" db="EMBL/GenBank/DDBJ databases">
        <title>The complete chromosome of Sebaldella termitidis ATCC 33386.</title>
        <authorList>
            <consortium name="US DOE Joint Genome Institute (JGI-PGF)"/>
            <person name="Lucas S."/>
            <person name="Copeland A."/>
            <person name="Lapidus A."/>
            <person name="Glavina del Rio T."/>
            <person name="Dalin E."/>
            <person name="Tice H."/>
            <person name="Bruce D."/>
            <person name="Goodwin L."/>
            <person name="Pitluck S."/>
            <person name="Kyrpides N."/>
            <person name="Mavromatis K."/>
            <person name="Ivanova N."/>
            <person name="Mikhailova N."/>
            <person name="Sims D."/>
            <person name="Meincke L."/>
            <person name="Brettin T."/>
            <person name="Detter J.C."/>
            <person name="Han C."/>
            <person name="Larimer F."/>
            <person name="Land M."/>
            <person name="Hauser L."/>
            <person name="Markowitz V."/>
            <person name="Cheng J.F."/>
            <person name="Hugenholtz P."/>
            <person name="Woyke T."/>
            <person name="Wu D."/>
            <person name="Eisen J.A."/>
        </authorList>
    </citation>
    <scope>NUCLEOTIDE SEQUENCE [LARGE SCALE GENOMIC DNA]</scope>
    <source>
        <strain evidence="9">ATCC 33386 / NCTC 11300</strain>
    </source>
</reference>
<dbReference type="KEGG" id="str:Sterm_1790"/>
<dbReference type="Gene3D" id="3.20.20.70">
    <property type="entry name" value="Aldolase class I"/>
    <property type="match status" value="1"/>
</dbReference>
<dbReference type="SMART" id="SM01133">
    <property type="entry name" value="DeoC"/>
    <property type="match status" value="1"/>
</dbReference>
<dbReference type="GO" id="GO:0005737">
    <property type="term" value="C:cytoplasm"/>
    <property type="evidence" value="ECO:0007669"/>
    <property type="project" value="UniProtKB-SubCell"/>
</dbReference>
<dbReference type="eggNOG" id="COG0274">
    <property type="taxonomic scope" value="Bacteria"/>
</dbReference>
<evidence type="ECO:0000313" key="8">
    <source>
        <dbReference type="EMBL" id="ACZ08648.1"/>
    </source>
</evidence>
<keyword evidence="3 7" id="KW-0456">Lyase</keyword>
<dbReference type="FunFam" id="3.20.20.70:FF:000044">
    <property type="entry name" value="Deoxyribose-phosphate aldolase"/>
    <property type="match status" value="1"/>
</dbReference>
<dbReference type="HAMAP" id="MF_00114">
    <property type="entry name" value="DeoC_type1"/>
    <property type="match status" value="1"/>
</dbReference>
<dbReference type="InterPro" id="IPR028581">
    <property type="entry name" value="DeoC_typeI"/>
</dbReference>
<dbReference type="InterPro" id="IPR013785">
    <property type="entry name" value="Aldolase_TIM"/>
</dbReference>
<sequence>MKINEYIDHTLLKATATKAEIKVICDEAKKYNFYAVCVNGSYVPYVKEELKDSGVNIAAVIGFPLGAMSTKAKVFEAEQAVRDGATEIDMVIQIGKLIDGDYEYVENDIREIKKAIGDNVLKVIIETCYLTDEQKKKACELALNAKADYVKTSTGFGTGGATFDDVKLMKDVVKDNAKVKASGGVKDYETAEKYVELGASRLGTSSGVKIIEGEKAGENDY</sequence>
<dbReference type="Proteomes" id="UP000000845">
    <property type="component" value="Chromosome"/>
</dbReference>
<dbReference type="UniPathway" id="UPA00002">
    <property type="reaction ID" value="UER00468"/>
</dbReference>
<keyword evidence="4 7" id="KW-0704">Schiff base</keyword>
<keyword evidence="2 7" id="KW-0963">Cytoplasm</keyword>
<reference evidence="8 9" key="2">
    <citation type="journal article" date="2010" name="Stand. Genomic Sci.">
        <title>Complete genome sequence of Sebaldella termitidis type strain (NCTC 11300).</title>
        <authorList>
            <person name="Harmon-Smith M."/>
            <person name="Celia L."/>
            <person name="Chertkov O."/>
            <person name="Lapidus A."/>
            <person name="Copeland A."/>
            <person name="Glavina Del Rio T."/>
            <person name="Nolan M."/>
            <person name="Lucas S."/>
            <person name="Tice H."/>
            <person name="Cheng J.F."/>
            <person name="Han C."/>
            <person name="Detter J.C."/>
            <person name="Bruce D."/>
            <person name="Goodwin L."/>
            <person name="Pitluck S."/>
            <person name="Pati A."/>
            <person name="Liolios K."/>
            <person name="Ivanova N."/>
            <person name="Mavromatis K."/>
            <person name="Mikhailova N."/>
            <person name="Chen A."/>
            <person name="Palaniappan K."/>
            <person name="Land M."/>
            <person name="Hauser L."/>
            <person name="Chang Y.J."/>
            <person name="Jeffries C.D."/>
            <person name="Brettin T."/>
            <person name="Goker M."/>
            <person name="Beck B."/>
            <person name="Bristow J."/>
            <person name="Eisen J.A."/>
            <person name="Markowitz V."/>
            <person name="Hugenholtz P."/>
            <person name="Kyrpides N.C."/>
            <person name="Klenk H.P."/>
            <person name="Chen F."/>
        </authorList>
    </citation>
    <scope>NUCLEOTIDE SEQUENCE [LARGE SCALE GENOMIC DNA]</scope>
    <source>
        <strain evidence="9">ATCC 33386 / NCTC 11300</strain>
    </source>
</reference>
<proteinExistence type="inferred from homology"/>
<name>D1AIR4_SEBTE</name>
<dbReference type="GO" id="GO:0016052">
    <property type="term" value="P:carbohydrate catabolic process"/>
    <property type="evidence" value="ECO:0007669"/>
    <property type="project" value="TreeGrafter"/>
</dbReference>
<keyword evidence="9" id="KW-1185">Reference proteome</keyword>
<dbReference type="InterPro" id="IPR011343">
    <property type="entry name" value="DeoC"/>
</dbReference>
<evidence type="ECO:0000256" key="4">
    <source>
        <dbReference type="ARBA" id="ARBA00023270"/>
    </source>
</evidence>
<dbReference type="GO" id="GO:0006018">
    <property type="term" value="P:2-deoxyribose 1-phosphate catabolic process"/>
    <property type="evidence" value="ECO:0007669"/>
    <property type="project" value="UniProtKB-UniRule"/>
</dbReference>
<accession>D1AIR4</accession>
<evidence type="ECO:0000256" key="2">
    <source>
        <dbReference type="ARBA" id="ARBA00022490"/>
    </source>
</evidence>
<dbReference type="InterPro" id="IPR002915">
    <property type="entry name" value="DeoC/FbaB/LacD_aldolase"/>
</dbReference>
<dbReference type="GO" id="GO:0009264">
    <property type="term" value="P:deoxyribonucleotide catabolic process"/>
    <property type="evidence" value="ECO:0007669"/>
    <property type="project" value="UniProtKB-UniRule"/>
</dbReference>
<evidence type="ECO:0000313" key="9">
    <source>
        <dbReference type="Proteomes" id="UP000000845"/>
    </source>
</evidence>
<dbReference type="PANTHER" id="PTHR10889">
    <property type="entry name" value="DEOXYRIBOSE-PHOSPHATE ALDOLASE"/>
    <property type="match status" value="1"/>
</dbReference>
<dbReference type="STRING" id="526218.Sterm_1790"/>
<protein>
    <recommendedName>
        <fullName evidence="7">Deoxyribose-phosphate aldolase</fullName>
        <shortName evidence="7">DERA</shortName>
        <ecNumber evidence="7">4.1.2.4</ecNumber>
    </recommendedName>
    <alternativeName>
        <fullName evidence="7">2-deoxy-D-ribose 5-phosphate aldolase</fullName>
    </alternativeName>
    <alternativeName>
        <fullName evidence="7">Phosphodeoxyriboaldolase</fullName>
        <shortName evidence="7">Deoxyriboaldolase</shortName>
    </alternativeName>
</protein>
<dbReference type="AlphaFoldDB" id="D1AIR4"/>
<comment type="similarity">
    <text evidence="1 7">Belongs to the DeoC/FbaB aldolase family. DeoC type 1 subfamily.</text>
</comment>
<dbReference type="Pfam" id="PF01791">
    <property type="entry name" value="DeoC"/>
    <property type="match status" value="1"/>
</dbReference>
<dbReference type="CDD" id="cd00959">
    <property type="entry name" value="DeoC"/>
    <property type="match status" value="1"/>
</dbReference>
<evidence type="ECO:0000256" key="1">
    <source>
        <dbReference type="ARBA" id="ARBA00010936"/>
    </source>
</evidence>
<comment type="catalytic activity">
    <reaction evidence="5 7">
        <text>2-deoxy-D-ribose 5-phosphate = D-glyceraldehyde 3-phosphate + acetaldehyde</text>
        <dbReference type="Rhea" id="RHEA:12821"/>
        <dbReference type="ChEBI" id="CHEBI:15343"/>
        <dbReference type="ChEBI" id="CHEBI:59776"/>
        <dbReference type="ChEBI" id="CHEBI:62877"/>
        <dbReference type="EC" id="4.1.2.4"/>
    </reaction>
</comment>
<dbReference type="PIRSF" id="PIRSF001357">
    <property type="entry name" value="DeoC"/>
    <property type="match status" value="1"/>
</dbReference>
<dbReference type="SUPFAM" id="SSF51569">
    <property type="entry name" value="Aldolase"/>
    <property type="match status" value="1"/>
</dbReference>
<dbReference type="GO" id="GO:0004139">
    <property type="term" value="F:deoxyribose-phosphate aldolase activity"/>
    <property type="evidence" value="ECO:0007669"/>
    <property type="project" value="UniProtKB-UniRule"/>
</dbReference>
<dbReference type="PANTHER" id="PTHR10889:SF1">
    <property type="entry name" value="DEOXYRIBOSE-PHOSPHATE ALDOLASE"/>
    <property type="match status" value="1"/>
</dbReference>
<evidence type="ECO:0000256" key="5">
    <source>
        <dbReference type="ARBA" id="ARBA00048791"/>
    </source>
</evidence>
<evidence type="ECO:0000256" key="7">
    <source>
        <dbReference type="HAMAP-Rule" id="MF_00114"/>
    </source>
</evidence>
<dbReference type="RefSeq" id="WP_012861242.1">
    <property type="nucleotide sequence ID" value="NC_013517.1"/>
</dbReference>
<comment type="subcellular location">
    <subcellularLocation>
        <location evidence="7">Cytoplasm</location>
    </subcellularLocation>
</comment>
<feature type="active site" description="Proton donor/acceptor" evidence="7">
    <location>
        <position position="180"/>
    </location>
</feature>
<comment type="pathway">
    <text evidence="7">Carbohydrate degradation; 2-deoxy-D-ribose 1-phosphate degradation; D-glyceraldehyde 3-phosphate and acetaldehyde from 2-deoxy-alpha-D-ribose 1-phosphate: step 2/2.</text>
</comment>
<organism evidence="8 9">
    <name type="scientific">Sebaldella termitidis (strain ATCC 33386 / NCTC 11300)</name>
    <dbReference type="NCBI Taxonomy" id="526218"/>
    <lineage>
        <taxon>Bacteria</taxon>
        <taxon>Fusobacteriati</taxon>
        <taxon>Fusobacteriota</taxon>
        <taxon>Fusobacteriia</taxon>
        <taxon>Fusobacteriales</taxon>
        <taxon>Leptotrichiaceae</taxon>
        <taxon>Sebaldella</taxon>
    </lineage>
</organism>
<dbReference type="HOGENOM" id="CLU_053595_0_2_0"/>
<dbReference type="EC" id="4.1.2.4" evidence="7"/>
<gene>
    <name evidence="7" type="primary">deoC</name>
    <name evidence="8" type="ordered locus">Sterm_1790</name>
</gene>
<feature type="active site" description="Proton donor/acceptor" evidence="7">
    <location>
        <position position="89"/>
    </location>
</feature>